<reference evidence="3 4" key="1">
    <citation type="submission" date="2017-10" db="EMBL/GenBank/DDBJ databases">
        <title>The draft genome sequence of Lewinella nigricans NBRC 102662.</title>
        <authorList>
            <person name="Wang K."/>
        </authorList>
    </citation>
    <scope>NUCLEOTIDE SEQUENCE [LARGE SCALE GENOMIC DNA]</scope>
    <source>
        <strain evidence="3 4">NBRC 102662</strain>
    </source>
</reference>
<keyword evidence="4" id="KW-1185">Reference proteome</keyword>
<dbReference type="RefSeq" id="WP_099151988.1">
    <property type="nucleotide sequence ID" value="NZ_PDUD01000025.1"/>
</dbReference>
<dbReference type="AlphaFoldDB" id="A0A2D0N7B8"/>
<dbReference type="NCBIfam" id="TIGR04183">
    <property type="entry name" value="Por_Secre_tail"/>
    <property type="match status" value="1"/>
</dbReference>
<dbReference type="InterPro" id="IPR035986">
    <property type="entry name" value="PKD_dom_sf"/>
</dbReference>
<evidence type="ECO:0000313" key="4">
    <source>
        <dbReference type="Proteomes" id="UP000223913"/>
    </source>
</evidence>
<evidence type="ECO:0000256" key="1">
    <source>
        <dbReference type="SAM" id="SignalP"/>
    </source>
</evidence>
<keyword evidence="1" id="KW-0732">Signal</keyword>
<dbReference type="Proteomes" id="UP000223913">
    <property type="component" value="Unassembled WGS sequence"/>
</dbReference>
<protein>
    <recommendedName>
        <fullName evidence="2">PKD domain-containing protein</fullName>
    </recommendedName>
</protein>
<dbReference type="InterPro" id="IPR022409">
    <property type="entry name" value="PKD/Chitinase_dom"/>
</dbReference>
<dbReference type="InterPro" id="IPR000601">
    <property type="entry name" value="PKD_dom"/>
</dbReference>
<organism evidence="3 4">
    <name type="scientific">Flavilitoribacter nigricans (strain ATCC 23147 / DSM 23189 / NBRC 102662 / NCIMB 1420 / SS-2)</name>
    <name type="common">Lewinella nigricans</name>
    <dbReference type="NCBI Taxonomy" id="1122177"/>
    <lineage>
        <taxon>Bacteria</taxon>
        <taxon>Pseudomonadati</taxon>
        <taxon>Bacteroidota</taxon>
        <taxon>Saprospiria</taxon>
        <taxon>Saprospirales</taxon>
        <taxon>Lewinellaceae</taxon>
        <taxon>Flavilitoribacter</taxon>
    </lineage>
</organism>
<dbReference type="EMBL" id="PDUD01000025">
    <property type="protein sequence ID" value="PHN04414.1"/>
    <property type="molecule type" value="Genomic_DNA"/>
</dbReference>
<evidence type="ECO:0000313" key="3">
    <source>
        <dbReference type="EMBL" id="PHN04414.1"/>
    </source>
</evidence>
<evidence type="ECO:0000259" key="2">
    <source>
        <dbReference type="PROSITE" id="PS50093"/>
    </source>
</evidence>
<name>A0A2D0N7B8_FLAN2</name>
<comment type="caution">
    <text evidence="3">The sequence shown here is derived from an EMBL/GenBank/DDBJ whole genome shotgun (WGS) entry which is preliminary data.</text>
</comment>
<dbReference type="SUPFAM" id="SSF49299">
    <property type="entry name" value="PKD domain"/>
    <property type="match status" value="1"/>
</dbReference>
<feature type="signal peptide" evidence="1">
    <location>
        <begin position="1"/>
        <end position="17"/>
    </location>
</feature>
<sequence>MKYFPLLLFLLPLGLGAQITLTQENVPAPGDTLFYARDTTATNLNIGMAGPDQTWDFSQLQADEYFQLIASDTVMDPDVENYPGANLIITSEQVKTFIQSNDTAVYILGGGVPEAAAFGLEVVQFQPPQKLYDFPTTYGTAFTNFYSVDATVDGSLVLPGVDSIRLIRRATATVEVDGYGTVKTPYNNYEALRQRIETINADSIYAQVFGSWIPFLADTSVTVQYQWISAESKGSTVSINLDVVTGEIENVEFFLDVDNASAPAAAFTYEDQGEGVFVFTDQSANAPAGWEWTFGDGGTSDAQNPEYTFTADGEYQVCLTVSNIIGSDQICQTITVDLLDAVPDPRHEIRLSVQPNPARQNVRIIPEGFELADFSFQLFNSQGQQILQRRFNGQLQLDVSDLPAGLYAYFLKTVEGKVEKWSSGKIQVAR</sequence>
<dbReference type="SMART" id="SM00089">
    <property type="entry name" value="PKD"/>
    <property type="match status" value="1"/>
</dbReference>
<dbReference type="InterPro" id="IPR013783">
    <property type="entry name" value="Ig-like_fold"/>
</dbReference>
<accession>A0A2D0N7B8</accession>
<dbReference type="InterPro" id="IPR026444">
    <property type="entry name" value="Secre_tail"/>
</dbReference>
<dbReference type="OrthoDB" id="1491323at2"/>
<feature type="domain" description="PKD" evidence="2">
    <location>
        <begin position="279"/>
        <end position="336"/>
    </location>
</feature>
<gene>
    <name evidence="3" type="ORF">CRP01_20610</name>
</gene>
<dbReference type="PROSITE" id="PS50093">
    <property type="entry name" value="PKD"/>
    <property type="match status" value="1"/>
</dbReference>
<proteinExistence type="predicted"/>
<dbReference type="Gene3D" id="2.60.40.10">
    <property type="entry name" value="Immunoglobulins"/>
    <property type="match status" value="1"/>
</dbReference>
<dbReference type="CDD" id="cd00146">
    <property type="entry name" value="PKD"/>
    <property type="match status" value="1"/>
</dbReference>
<feature type="chain" id="PRO_5012338718" description="PKD domain-containing protein" evidence="1">
    <location>
        <begin position="18"/>
        <end position="430"/>
    </location>
</feature>
<dbReference type="Pfam" id="PF18962">
    <property type="entry name" value="Por_Secre_tail"/>
    <property type="match status" value="1"/>
</dbReference>
<dbReference type="Pfam" id="PF18911">
    <property type="entry name" value="PKD_4"/>
    <property type="match status" value="1"/>
</dbReference>